<organism evidence="1 2">
    <name type="scientific">Colletotrichum truncatum</name>
    <name type="common">Anthracnose fungus</name>
    <name type="synonym">Colletotrichum capsici</name>
    <dbReference type="NCBI Taxonomy" id="5467"/>
    <lineage>
        <taxon>Eukaryota</taxon>
        <taxon>Fungi</taxon>
        <taxon>Dikarya</taxon>
        <taxon>Ascomycota</taxon>
        <taxon>Pezizomycotina</taxon>
        <taxon>Sordariomycetes</taxon>
        <taxon>Hypocreomycetidae</taxon>
        <taxon>Glomerellales</taxon>
        <taxon>Glomerellaceae</taxon>
        <taxon>Colletotrichum</taxon>
        <taxon>Colletotrichum truncatum species complex</taxon>
    </lineage>
</organism>
<gene>
    <name evidence="1" type="ORF">CTRU02_209469</name>
</gene>
<accession>A0ACC3YSG6</accession>
<dbReference type="Proteomes" id="UP000805649">
    <property type="component" value="Unassembled WGS sequence"/>
</dbReference>
<evidence type="ECO:0000313" key="2">
    <source>
        <dbReference type="Proteomes" id="UP000805649"/>
    </source>
</evidence>
<dbReference type="EMBL" id="VUJX02000006">
    <property type="protein sequence ID" value="KAL0934878.1"/>
    <property type="molecule type" value="Genomic_DNA"/>
</dbReference>
<comment type="caution">
    <text evidence="1">The sequence shown here is derived from an EMBL/GenBank/DDBJ whole genome shotgun (WGS) entry which is preliminary data.</text>
</comment>
<evidence type="ECO:0000313" key="1">
    <source>
        <dbReference type="EMBL" id="KAL0934878.1"/>
    </source>
</evidence>
<name>A0ACC3YSG6_COLTU</name>
<protein>
    <submittedName>
        <fullName evidence="1">Tryptophanase</fullName>
    </submittedName>
</protein>
<keyword evidence="2" id="KW-1185">Reference proteome</keyword>
<reference evidence="1 2" key="1">
    <citation type="journal article" date="2020" name="Phytopathology">
        <title>Genome Sequence Resources of Colletotrichum truncatum, C. plurivorum, C. musicola, and C. sojae: Four Species Pathogenic to Soybean (Glycine max).</title>
        <authorList>
            <person name="Rogerio F."/>
            <person name="Boufleur T.R."/>
            <person name="Ciampi-Guillardi M."/>
            <person name="Sukno S.A."/>
            <person name="Thon M.R."/>
            <person name="Massola Junior N.S."/>
            <person name="Baroncelli R."/>
        </authorList>
    </citation>
    <scope>NUCLEOTIDE SEQUENCE [LARGE SCALE GENOMIC DNA]</scope>
    <source>
        <strain evidence="1 2">CMES1059</strain>
    </source>
</reference>
<sequence length="919" mass="101337">MARLTPPSHNALVVRPHITVTPEEREEVLKSVEYNVFAFPAALLTCDYLSDSGTTAMTDVQWSAMFRGDESYGRNSGYYCLLEAFRDVFERGENRRYTFRDIIAGTADSSFYREMFLQEMSGGFVNGGPLQLIRPNFFMVPQGRCAEALLFSTLSETLRASSGSGQSMSANSPPALISNGFFDTTGANAAAVGFQLHTFTQPGLTDPFPTEQVGVSNPFKGNLDIGKTSAFLSQDGNASRVAMILLTITNNWAGAQPVSMENIRAAASVAKDHDIPLFFDACRFAENAKFIQDFEKGYKDKTIPQIVQEMFAHADGFTISLKKDGLANMGGALCFRDEGIFPTKFGADIGIRLKERQIMCYGNDSYGGMSGRDVMAAAVGLYEVTKEAYLADRIGQVRSFAEGLIEEGVPVLLPPGGHAIYLDMDGFFANCGRSYGEFASVGFTLELLKCYGIRSCEAGPFGWEWDKKGAIAQDRDSIPNLVRFAVPRYVMSDRHIDYTVAAISQLYKRRHTIPGVRITRGKELRMRVFQSGLEPVPVTSVTTTPTQVGTFLSEARNDIGKLHKALNLDKNALERLENALDIAMTGWGHQTIPEQPTGWLSDASLNLCPFEYSVAIERKTGNSQLRFLLEAQADDPTLEAHQKSALQLTEDIKSKYPQEVSLDRFHVIKDLFFPPAAEAQGTFAAWHSFVADKSSRSEWKIYLNLNARGRSEAPAVLCETLNRLGMQQAWLSLERLLAEDSWLMYLSLDLSPSPKARVKVYVQHRGFDATELANAATTIAPETTSASEIVQLCSILSGGSEGPYENKGLMTCFGFTTSDDGLGVESEAAVYFPVHDYAPDDAEIRRRLERYLSETGSNDAKDPEVLQTYQRAVDAVAHRPLEDGRGIHAWVGLKMSKTRGSVITFYLASEAFGMLPKRG</sequence>
<proteinExistence type="predicted"/>